<dbReference type="Proteomes" id="UP000000707">
    <property type="component" value="Unassembled WGS sequence"/>
</dbReference>
<sequence>MLESQEFEFLGFWEPISKTQTVDHFHSLCFIRSCGFLVEKVQNSKDSSNLNLTQNH</sequence>
<keyword evidence="2" id="KW-1185">Reference proteome</keyword>
<dbReference type="HOGENOM" id="CLU_3014006_0_0_1"/>
<name>G3BF14_CANTC</name>
<protein>
    <submittedName>
        <fullName evidence="1">Uncharacterized protein</fullName>
    </submittedName>
</protein>
<evidence type="ECO:0000313" key="1">
    <source>
        <dbReference type="EMBL" id="EGV59985.1"/>
    </source>
</evidence>
<gene>
    <name evidence="1" type="ORF">CANTEDRAFT_116012</name>
</gene>
<dbReference type="AlphaFoldDB" id="G3BF14"/>
<accession>G3BF14</accession>
<reference evidence="1 2" key="1">
    <citation type="journal article" date="2011" name="Proc. Natl. Acad. Sci. U.S.A.">
        <title>Comparative genomics of xylose-fermenting fungi for enhanced biofuel production.</title>
        <authorList>
            <person name="Wohlbach D.J."/>
            <person name="Kuo A."/>
            <person name="Sato T.K."/>
            <person name="Potts K.M."/>
            <person name="Salamov A.A."/>
            <person name="LaButti K.M."/>
            <person name="Sun H."/>
            <person name="Clum A."/>
            <person name="Pangilinan J.L."/>
            <person name="Lindquist E.A."/>
            <person name="Lucas S."/>
            <person name="Lapidus A."/>
            <person name="Jin M."/>
            <person name="Gunawan C."/>
            <person name="Balan V."/>
            <person name="Dale B.E."/>
            <person name="Jeffries T.W."/>
            <person name="Zinkel R."/>
            <person name="Barry K.W."/>
            <person name="Grigoriev I.V."/>
            <person name="Gasch A.P."/>
        </authorList>
    </citation>
    <scope>NUCLEOTIDE SEQUENCE [LARGE SCALE GENOMIC DNA]</scope>
    <source>
        <strain evidence="2">ATCC 10573 / BCRC 21748 / CBS 615 / JCM 9827 / NBRC 10315 / NRRL Y-1498 / VKM Y-70</strain>
    </source>
</reference>
<organism evidence="2">
    <name type="scientific">Candida tenuis (strain ATCC 10573 / BCRC 21748 / CBS 615 / JCM 9827 / NBRC 10315 / NRRL Y-1498 / VKM Y-70)</name>
    <name type="common">Yeast</name>
    <name type="synonym">Yamadazyma tenuis</name>
    <dbReference type="NCBI Taxonomy" id="590646"/>
    <lineage>
        <taxon>Eukaryota</taxon>
        <taxon>Fungi</taxon>
        <taxon>Dikarya</taxon>
        <taxon>Ascomycota</taxon>
        <taxon>Saccharomycotina</taxon>
        <taxon>Pichiomycetes</taxon>
        <taxon>Debaryomycetaceae</taxon>
        <taxon>Yamadazyma</taxon>
    </lineage>
</organism>
<proteinExistence type="predicted"/>
<dbReference type="EMBL" id="GL996528">
    <property type="protein sequence ID" value="EGV59985.1"/>
    <property type="molecule type" value="Genomic_DNA"/>
</dbReference>
<evidence type="ECO:0000313" key="2">
    <source>
        <dbReference type="Proteomes" id="UP000000707"/>
    </source>
</evidence>